<dbReference type="InterPro" id="IPR015422">
    <property type="entry name" value="PyrdxlP-dep_Trfase_small"/>
</dbReference>
<keyword evidence="3" id="KW-0808">Transferase</keyword>
<feature type="domain" description="Aminotransferase class V" evidence="9">
    <location>
        <begin position="10"/>
        <end position="371"/>
    </location>
</feature>
<dbReference type="EMBL" id="JAQOSO010000002">
    <property type="protein sequence ID" value="MDJ1172631.1"/>
    <property type="molecule type" value="Genomic_DNA"/>
</dbReference>
<evidence type="ECO:0000256" key="6">
    <source>
        <dbReference type="ARBA" id="ARBA00023004"/>
    </source>
</evidence>
<dbReference type="InterPro" id="IPR015424">
    <property type="entry name" value="PyrdxlP-dep_Trfase"/>
</dbReference>
<evidence type="ECO:0000313" key="11">
    <source>
        <dbReference type="Proteomes" id="UP001235849"/>
    </source>
</evidence>
<evidence type="ECO:0000256" key="8">
    <source>
        <dbReference type="ARBA" id="ARBA00050776"/>
    </source>
</evidence>
<dbReference type="Gene3D" id="3.90.1150.10">
    <property type="entry name" value="Aspartate Aminotransferase, domain 1"/>
    <property type="match status" value="1"/>
</dbReference>
<evidence type="ECO:0000256" key="3">
    <source>
        <dbReference type="ARBA" id="ARBA00022679"/>
    </source>
</evidence>
<dbReference type="InterPro" id="IPR015421">
    <property type="entry name" value="PyrdxlP-dep_Trfase_major"/>
</dbReference>
<keyword evidence="4" id="KW-0479">Metal-binding</keyword>
<name>A0ABT7B0H4_9CYAN</name>
<dbReference type="InterPro" id="IPR000192">
    <property type="entry name" value="Aminotrans_V_dom"/>
</dbReference>
<accession>A0ABT7B0H4</accession>
<evidence type="ECO:0000259" key="9">
    <source>
        <dbReference type="Pfam" id="PF00266"/>
    </source>
</evidence>
<keyword evidence="6" id="KW-0408">Iron</keyword>
<dbReference type="InterPro" id="IPR016454">
    <property type="entry name" value="Cysteine_dSase"/>
</dbReference>
<dbReference type="Pfam" id="PF00266">
    <property type="entry name" value="Aminotran_5"/>
    <property type="match status" value="1"/>
</dbReference>
<dbReference type="SUPFAM" id="SSF53383">
    <property type="entry name" value="PLP-dependent transferases"/>
    <property type="match status" value="1"/>
</dbReference>
<gene>
    <name evidence="10" type="ORF">PMG25_00820</name>
</gene>
<proteinExistence type="inferred from homology"/>
<comment type="caution">
    <text evidence="10">The sequence shown here is derived from an EMBL/GenBank/DDBJ whole genome shotgun (WGS) entry which is preliminary data.</text>
</comment>
<dbReference type="PANTHER" id="PTHR11601">
    <property type="entry name" value="CYSTEINE DESULFURYLASE FAMILY MEMBER"/>
    <property type="match status" value="1"/>
</dbReference>
<comment type="cofactor">
    <cofactor evidence="1">
        <name>pyridoxal 5'-phosphate</name>
        <dbReference type="ChEBI" id="CHEBI:597326"/>
    </cofactor>
</comment>
<keyword evidence="5" id="KW-0663">Pyridoxal phosphate</keyword>
<keyword evidence="7" id="KW-0411">Iron-sulfur</keyword>
<evidence type="ECO:0000256" key="1">
    <source>
        <dbReference type="ARBA" id="ARBA00001933"/>
    </source>
</evidence>
<dbReference type="PANTHER" id="PTHR11601:SF34">
    <property type="entry name" value="CYSTEINE DESULFURASE"/>
    <property type="match status" value="1"/>
</dbReference>
<keyword evidence="11" id="KW-1185">Reference proteome</keyword>
<organism evidence="10 11">
    <name type="scientific">Roseofilum capinflatum BLCC-M114</name>
    <dbReference type="NCBI Taxonomy" id="3022440"/>
    <lineage>
        <taxon>Bacteria</taxon>
        <taxon>Bacillati</taxon>
        <taxon>Cyanobacteriota</taxon>
        <taxon>Cyanophyceae</taxon>
        <taxon>Desertifilales</taxon>
        <taxon>Desertifilaceae</taxon>
        <taxon>Roseofilum</taxon>
        <taxon>Roseofilum capinflatum</taxon>
    </lineage>
</organism>
<dbReference type="Gene3D" id="3.40.640.10">
    <property type="entry name" value="Type I PLP-dependent aspartate aminotransferase-like (Major domain)"/>
    <property type="match status" value="1"/>
</dbReference>
<evidence type="ECO:0000313" key="10">
    <source>
        <dbReference type="EMBL" id="MDJ1172631.1"/>
    </source>
</evidence>
<comment type="similarity">
    <text evidence="2">Belongs to the class-V pyridoxal-phosphate-dependent aminotransferase family. NifS/IscS subfamily.</text>
</comment>
<evidence type="ECO:0000256" key="2">
    <source>
        <dbReference type="ARBA" id="ARBA00006490"/>
    </source>
</evidence>
<evidence type="ECO:0000256" key="5">
    <source>
        <dbReference type="ARBA" id="ARBA00022898"/>
    </source>
</evidence>
<sequence>MTMKQKDQAIYLDYQATTPVDRRITDRILQTMTTSFGNPSSIDHSYGDQAAKAVKRARKQIAHLVHAAPKDIIFTSGATESINLAIQGHFPKCTGFSPARLIVSPVEHKAVLDTCQAIEDDGLAEIEWLKVDRQARIDLDHLEHLCSQGAALLCLMAANNEVGNIYPLETIGEIVKQYSIPWFCDGSQAVGKIPIHFSDWGMTYLAISGHKLYAPKGIGALVIRPRYSLYSLLHGGAQEREIRPGTLNTPGIVGLGEACALREQEMEQDETKIAQNRDRLQALLTQHIPNLRINGDLNHRLAGNLHISVPNIPNSAIIARIRNQLAISTGAACASGTPAPSHVLRAMQLPEPEMDGALRISLGKFTTETESDRAASILIDAITQLNQLLN</sequence>
<dbReference type="Proteomes" id="UP001235849">
    <property type="component" value="Unassembled WGS sequence"/>
</dbReference>
<evidence type="ECO:0000256" key="4">
    <source>
        <dbReference type="ARBA" id="ARBA00022723"/>
    </source>
</evidence>
<dbReference type="RefSeq" id="WP_283765014.1">
    <property type="nucleotide sequence ID" value="NZ_JAQOSO010000002.1"/>
</dbReference>
<evidence type="ECO:0000256" key="7">
    <source>
        <dbReference type="ARBA" id="ARBA00023014"/>
    </source>
</evidence>
<protein>
    <submittedName>
        <fullName evidence="10">Cysteine desulfurase family protein</fullName>
    </submittedName>
</protein>
<reference evidence="10 11" key="1">
    <citation type="submission" date="2023-01" db="EMBL/GenBank/DDBJ databases">
        <title>Novel diversity within Roseofilum (Cyanobacteria; Desertifilaceae) from marine benthic mats with descriptions of four novel species.</title>
        <authorList>
            <person name="Wang Y."/>
            <person name="Berthold D.E."/>
            <person name="Hu J."/>
            <person name="Lefler F.W."/>
            <person name="Laughinghouse H.D. IV."/>
        </authorList>
    </citation>
    <scope>NUCLEOTIDE SEQUENCE [LARGE SCALE GENOMIC DNA]</scope>
    <source>
        <strain evidence="10 11">BLCC-M114</strain>
    </source>
</reference>
<comment type="catalytic activity">
    <reaction evidence="8">
        <text>(sulfur carrier)-H + L-cysteine = (sulfur carrier)-SH + L-alanine</text>
        <dbReference type="Rhea" id="RHEA:43892"/>
        <dbReference type="Rhea" id="RHEA-COMP:14737"/>
        <dbReference type="Rhea" id="RHEA-COMP:14739"/>
        <dbReference type="ChEBI" id="CHEBI:29917"/>
        <dbReference type="ChEBI" id="CHEBI:35235"/>
        <dbReference type="ChEBI" id="CHEBI:57972"/>
        <dbReference type="ChEBI" id="CHEBI:64428"/>
        <dbReference type="EC" id="2.8.1.7"/>
    </reaction>
</comment>
<dbReference type="PIRSF" id="PIRSF005572">
    <property type="entry name" value="NifS"/>
    <property type="match status" value="1"/>
</dbReference>